<dbReference type="GO" id="GO:0007155">
    <property type="term" value="P:cell adhesion"/>
    <property type="evidence" value="ECO:0007669"/>
    <property type="project" value="InterPro"/>
</dbReference>
<feature type="domain" description="Bacterial repeat" evidence="11">
    <location>
        <begin position="2685"/>
        <end position="2758"/>
    </location>
</feature>
<dbReference type="Proteomes" id="UP000004063">
    <property type="component" value="Chromosome"/>
</dbReference>
<evidence type="ECO:0000256" key="7">
    <source>
        <dbReference type="SAM" id="MobiDB-lite"/>
    </source>
</evidence>
<feature type="domain" description="SDR-like Ig" evidence="10">
    <location>
        <begin position="3797"/>
        <end position="3898"/>
    </location>
</feature>
<feature type="domain" description="SpaA-like prealbumin fold" evidence="9">
    <location>
        <begin position="3026"/>
        <end position="3122"/>
    </location>
</feature>
<dbReference type="eggNOG" id="COG3064">
    <property type="taxonomic scope" value="Bacteria"/>
</dbReference>
<dbReference type="InterPro" id="IPR044060">
    <property type="entry name" value="Bacterial_rp_domain"/>
</dbReference>
<dbReference type="InterPro" id="IPR013783">
    <property type="entry name" value="Ig-like_fold"/>
</dbReference>
<feature type="domain" description="SpaA-like prealbumin fold" evidence="9">
    <location>
        <begin position="4233"/>
        <end position="4350"/>
    </location>
</feature>
<evidence type="ECO:0000313" key="12">
    <source>
        <dbReference type="EMBL" id="EFH93875.1"/>
    </source>
</evidence>
<dbReference type="HOGENOM" id="CLU_223384_0_0_9"/>
<dbReference type="Gene3D" id="2.60.40.1290">
    <property type="match status" value="1"/>
</dbReference>
<comment type="similarity">
    <text evidence="2">Belongs to the serine-aspartate repeat-containing protein (SDr) family.</text>
</comment>
<protein>
    <submittedName>
        <fullName evidence="12">LPXTG-motif cell wall anchor domain protein</fullName>
    </submittedName>
</protein>
<evidence type="ECO:0000259" key="9">
    <source>
        <dbReference type="Pfam" id="PF17802"/>
    </source>
</evidence>
<dbReference type="RefSeq" id="WP_002834989.1">
    <property type="nucleotide sequence ID" value="NZ_CM000955.1"/>
</dbReference>
<dbReference type="InterPro" id="IPR011252">
    <property type="entry name" value="Fibrogen-bd_dom1"/>
</dbReference>
<dbReference type="STRING" id="525282.HMPREF0391_10243"/>
<evidence type="ECO:0000256" key="5">
    <source>
        <dbReference type="ARBA" id="ARBA00022729"/>
    </source>
</evidence>
<dbReference type="InterPro" id="IPR041033">
    <property type="entry name" value="SpaA_PFL_dom_1"/>
</dbReference>
<evidence type="ECO:0000256" key="3">
    <source>
        <dbReference type="ARBA" id="ARBA00022512"/>
    </source>
</evidence>
<evidence type="ECO:0000256" key="1">
    <source>
        <dbReference type="ARBA" id="ARBA00004168"/>
    </source>
</evidence>
<keyword evidence="3" id="KW-0134">Cell wall</keyword>
<dbReference type="Gene3D" id="2.60.40.10">
    <property type="entry name" value="Immunoglobulins"/>
    <property type="match status" value="10"/>
</dbReference>
<keyword evidence="8" id="KW-0472">Membrane</keyword>
<organism evidence="12">
    <name type="scientific">Finegoldia magna ATCC 53516</name>
    <dbReference type="NCBI Taxonomy" id="525282"/>
    <lineage>
        <taxon>Bacteria</taxon>
        <taxon>Bacillati</taxon>
        <taxon>Bacillota</taxon>
        <taxon>Tissierellia</taxon>
        <taxon>Tissierellales</taxon>
        <taxon>Peptoniphilaceae</taxon>
        <taxon>Finegoldia</taxon>
    </lineage>
</organism>
<keyword evidence="5" id="KW-0732">Signal</keyword>
<feature type="compositionally biased region" description="Basic and acidic residues" evidence="7">
    <location>
        <begin position="439"/>
        <end position="504"/>
    </location>
</feature>
<dbReference type="Gene3D" id="2.60.40.1280">
    <property type="match status" value="3"/>
</dbReference>
<dbReference type="eggNOG" id="COG4932">
    <property type="taxonomic scope" value="Bacteria"/>
</dbReference>
<evidence type="ECO:0000256" key="8">
    <source>
        <dbReference type="SAM" id="Phobius"/>
    </source>
</evidence>
<evidence type="ECO:0000259" key="11">
    <source>
        <dbReference type="Pfam" id="PF18998"/>
    </source>
</evidence>
<keyword evidence="8" id="KW-0812">Transmembrane</keyword>
<feature type="region of interest" description="Disordered" evidence="7">
    <location>
        <begin position="283"/>
        <end position="504"/>
    </location>
</feature>
<feature type="transmembrane region" description="Helical" evidence="8">
    <location>
        <begin position="4555"/>
        <end position="4575"/>
    </location>
</feature>
<comment type="caution">
    <text evidence="12">The sequence shown here is derived from an EMBL/GenBank/DDBJ whole genome shotgun (WGS) entry which is preliminary data.</text>
</comment>
<keyword evidence="6" id="KW-0572">Peptidoglycan-anchor</keyword>
<dbReference type="SUPFAM" id="SSF49478">
    <property type="entry name" value="Cna protein B-type domain"/>
    <property type="match status" value="5"/>
</dbReference>
<evidence type="ECO:0000256" key="4">
    <source>
        <dbReference type="ARBA" id="ARBA00022525"/>
    </source>
</evidence>
<dbReference type="SUPFAM" id="SSF49401">
    <property type="entry name" value="Bacterial adhesins"/>
    <property type="match status" value="3"/>
</dbReference>
<comment type="subcellular location">
    <subcellularLocation>
        <location evidence="1">Secreted</location>
        <location evidence="1">Cell wall</location>
        <topology evidence="1">Peptidoglycan-anchor</topology>
    </subcellularLocation>
</comment>
<sequence>MKKILDRLTALVMVMLMVIQTITPAITSFAKEEELDKRYVIQKLETLKQDTYANFSLNLATVIDDKNLDTGTNVKFVLNATNINSNIKLLVRKDFSLYDERTFETIEDAHKEFDRVDKLLKDQGLSLDVSVVQEGDKYRIHNNYVPQADKEAFGDDYKVYSLKVVPEFDFDKEGLFNKLPENEKLSEENRLKTSEERRLQQDGEVPEGDKHNRTYIFDFKVDKAVDSKLTTISLNKDENNPLEVKQNADLFAAILDDKTYSTYQTEQLPAEVTSSIEHKKEVAKAKSEADAKAKTEADAKAKKEADEKAKKEADEKAKKEAEEKAKADVKAKEEADKIKAEQDKKAQEQKTAEEKAKAEKEAKEKAEADAKAKAEADAKAKAEAEKIAAEEKAKQEQLAKEQTEAEAKKQAEEKVKKDLENKKLLGLVQDTEENQEEEPIIKKKETKQEVKSEPATPEERKQKAEEFDKALKDKKEEIKKSEDKKDANNKEDNNKTTDKKEVSKETKGLLEGIKEFFGLTNLQKADRELKAILSVKANGLKEVQALLTSFEAKYHLTQQEQAKLMDDNADAIKALIERDADKNFNPQMLLANSDQGLENKKFTIRTRFDTSTRVGPIKTDQFFNIHLDDKLTVKNPSELKPIYNGNTKIAEPKYDKDTNTIKYKIVSEINENLQVPLNIDVDYNTANIKAGESFTVVNRISGLGVTNPKALPAEKIDKNGNPAGTIIEEGGDDVVQIIGEDDEDYKVNMDILGNPAVDGNELSGINWTIRVNSTVDLKELGYKLNLTTVEGSGLGEIQDVKINGKSVKLKDQLEGKLGITDSKHHDLSESESGQTLVYTFYTPRTNKQASYMIDVSTILTNKNNKVGALRHILKEGYPQEKIEENSPNRTSMNNRTTIKGEFKSETKGEWTITDAVSTGDTNNGLPLETRSLKNQTLNSGKRAVYGINTTNGQMEVKNKETDIQNVPVKETDPTGTQAVGNIGVYKFDTKLNTPNDPTDYSVGGVTISKYKDIIVDQHWSLAEGYEKMPAQRLTVKDNKDSELGGIDLNEENGHQRLVTIQNVRFWNIGRDGKSSMIDHEISQVLPTDVISVADKKYTFKENANYYDVDSKSHQIVNALVEKNDKIPATFTVIKVDANNHEKRIPGANFYLLGAGIGITTDSNGEATFNNIKPGTYTLKETKAPTGYKLDQEEKTITISDDGKVSVAGKNAQFSSGSGKTDILEHSDFPNWKDFMNTQHYGKVDKNGNLKFYVYLKPYDQRVGGRTDKDTTFNISIPGVNLQNSDIKVYDVSPSKRPDIFASMNNQSVDQKLSSLGQITLGEANNNGAIEGKANTKNPLSGNTGYQITFPQGRFGDNWGFLVEVSANIGDKDSTVLSYDWLAKDTPANQSKIRANVNLSKNSNENGHPTITISNDELQKSEIEIAKFANTSTNGKKDRLGGAEFVLKNENGEIIANKIATEDGKVNFGKYPTGTYYLEEVKAPEGYEKSNVYFKVTVSEDGQVSYDAKFNNSSASPTAGVDYYIEREKGGQGTDKAVVTYVNQNMQINDDEGSGYFRGIWEAYRLESLKYHLDVKINNAAPGSRFEIQFDPNLDFTQYFKTFPNLYFKGKMIAEPHFNYKTNLLTYVFNENSLSNGETTFSLDLKGMIPSKFYATHSGDWNFTNVVAPNQSGTIIGNRVQNIKVHADYGGYDSHTTKGKFPSQAYYFRDVYKADDGNWYVTAIGYYNPLGDYKTGDANKIWFNWKFANYQGAKQETWQGQYESPYYLDDVKIYETTIPPLNKYNAHPDYNPPINDYMPLSMGVRPEQNPDIYSLVYHAEIDHTKAYNRSQGGFNLTYDPSKLTSQGELFDTKNSPLTISVPKINPTKDAYLIEQTFRIRDINEFNTHWRAFYMANGEEKNGNRANSLNSSFVTGPNDNYSKADQTGEQLPSFTKEVVGIINKKYQPASFKITKLNEANQNEKLKGATFILIDSDGNKIFRTSGQNGEVSFNNLAPGKYTLREYREPNGYIKSTKEWNVTVYSDGNVKITSTSIIGGGEEYTGKDTINIPVTNKPVGEKFRVYKKDGDGQPLPGAKFKITDPDDSKFSYEATSGQNGIAEFDATLKEGKNYILEEIKPPAGYNPLNKKWVLRVENGKTKIYTYSKSDTNVIKSILGEKGTHWVNVKERPTTGWSRYDNRLTGWTANSNEARYMGTRIVAINKDKNYVIQRYVINPEARKIGDTTAIIHREKPEYPNMDWYNNEEYKVFTLDPKEGGNTDGKVTGFVSDLRLADFNETDITNSVTKSVDKSHYGESRLKLELPATTKPIVIDVKIPYKDINGGVGTGMDWYEGGQTYWKSDYYERVSDIVESDPTTREEGSIIGSYVGEGSLDVTNDIKTYGFKIEKVKEVKEGEPKTAVPGAVFKLIGPDPLEDERYETTDKNGMLSFNGLKPGTYKLEEFKPAQGYEKANTTWTVRITSDGRVYIKDNNTQPPATVTNAHLSVVQAAPSSSANKIIQYLARNSTSLYGVNTGLEFGPEMVEAALRAGNAVTYEILGTISDVQKRFVKVSTDAKYLGNDEFLVRIDVNGNANKDYSDVSFDLQLHDDVTFVPNSTITWKKNSNDKGQIPNNPSRWHTRYDPNTKTIGVRDGAISINKGDTASMEFKVKMKPDLRSGQVGNIIDSLKVYNIDCGKLKAKKFDAYTIYQNAQNGTIITDPLNYQRNGQPVTFTAKPNPGYKLVGDVTVTNNKNGRDVSIRNGNTFTMPDSDVTINATFEAETYKITYNKPIGGNVSGPANAKTNENVTLNISPQTQNGYKLKSLTVTDDKGNIVPVNNNQFTMPAGNVSVNAEFEKIEEKTYTVTPNVQENGTVTAEPNQNLKAGDKVTLTLSPKTADYVLNKLEVNSTKGEVGTTKVKDNTYTFTMPEAHVTVSVYFIKPQADTYTITVNNPQEGGSISADKDSATEGTPINLTVTQNEGFEIGSVTMNGQSLTASADGTYSFKMPAGPVTVSATFNKIDDTPDPKEGWKEITGGAAQITNKQTGLDLRIIKRDNYDRRLEKAEFELERYTDKTYKIKYKNFEKLFGTSDSNGNVKLKDKEGNPVSLPVGFYRLTETQSPLGYKKPQAPFDIEVYENAGQLKAKYKSAEHTSYDYLRNKKSYDSEAVKTADNGIKYKSKITYINTQSKTYIQRIYIDTRGYRGASDKINIQINPKHKREETDRGPGNAPTIDVEGVKTAYRSTYKITGAPKDDNFADTVLNNYDLSKNDVTMLNTARWRPFDWGFDEDIMNLDKGGVYYIDVEGFYDDAILTGYDSKQDNKNTIPEADLKKLELNFDFYDGAREFQQAVGRDNQGNIIFKKVDKGSYQAGNLALGLTKFEKSPTGQLGKTGGRIYPPLNENDRTRVSTSIDLHTLYSSTNYTEVPQDGMSVVNEEERYNVTFSKHGRDNPKDKVDSEKVTTNRLEGAIFKLEKEIANTYVDVEGSYVGSAFNGYFGFRNLEPGRYRLKEVKAPKGYKPITDPLLYFTIKTVNTNSGDVVDPETGDTVDIKTINVRFESKGKTYKLSDLKMVDPKDTTKKLDIKNVVSKDIDIETSKIVNPDTGKEVLLKDMIVVGKEQFKEDGTSYQNEYPVKQIKIIPASSGYISLEYDNANGVYQYVPENKTSAKDGKLIDFVTSATAKNMGKIINEKPGEGEMTVTKVDQNGDVIKVSNLLASAKFKLTNLTNGSVTDKTVGEDGTILFDKLPIGNYRLEEIKSPDGYVNTNQVWNFTVGGEGLDPYAGPIERNGRDLSSNIKLASSMKVLNPDKKTSEDRDNIHPHFGESMEFTNKYSVDSSVKVNPGDYFVLNMSDVTDLNGISESEIENLDIIAAGIGTIAKADYDRAKRTITYTFTDYAKTYSLVEFSNKLTSFIDLYKVRQTDGLFIKQKVGFAIGKDTSQYKDMKVIYDLDYGHEIDAYGNRINLVSKIVKYNPETGEFLHYYYVNRLKENTDGPVQLRYESEQNIENFNMSVSYLKNNSDVSRDMPESFAVNENSSNLTPFDTVKSFRTLEKGYYTNVKFDNGINNTHSYIIKVTGRVAGDDKSEYTAHGTLLKFNNNSTPTYAERHDSIHHFVNEASGSVKPEIVAVNPENKILFKKVDQDGKALANAKFKLKYKEKAVDQWSYVKDENNNDLVKTSGEDGKFEYTKLKPGFYELEETSAPDGYNILANPAYEFVVNSNGKIIRKTIGDKPDEEKDTEEDGIVPIYIENKKEQKISFKKVDASNKDKKLAGAKFEVWYKKDKGEEKYSTTALKLYEKTSGGKTERLVLKDGETAPTGYTNVDNFTTGKDGKIEFTFYENGYYALKETKAPSGYITPRDYVKEFVVKDGKVQILEKDPLKASLTKGANSMITSEIREVDKDKGTFKQRLVINPGHTQWTFDEHDTLLQLDVNNWNVSDNYRTIKVATLEKGKTVADLKDTDFKEVNPRNQGYNTNPLIYSIPSLYNANDYTKPSPTISNLVTEKGLVVEITGTITDKTKAVDLKPEVYSRAFTTSIDKVSYKLDINNMSEGNGTYIDYVSKDPIQVENHKATFPHTGALGIFGFLIAGAIIMTTSYYKYRKKKRGRALS</sequence>
<gene>
    <name evidence="12" type="ORF">HMPREF0391_10243</name>
</gene>
<dbReference type="InterPro" id="IPR008966">
    <property type="entry name" value="Adhesion_dom_sf"/>
</dbReference>
<dbReference type="Pfam" id="PF17802">
    <property type="entry name" value="SpaA"/>
    <property type="match status" value="10"/>
</dbReference>
<dbReference type="OrthoDB" id="3268315at2"/>
<feature type="domain" description="SpaA-like prealbumin fold" evidence="9">
    <location>
        <begin position="4111"/>
        <end position="4209"/>
    </location>
</feature>
<dbReference type="PANTHER" id="PTHR36108">
    <property type="entry name" value="COLOSSIN-B-RELATED"/>
    <property type="match status" value="1"/>
</dbReference>
<feature type="domain" description="SpaA-like prealbumin fold" evidence="9">
    <location>
        <begin position="1435"/>
        <end position="1506"/>
    </location>
</feature>
<feature type="domain" description="SpaA-like prealbumin fold" evidence="9">
    <location>
        <begin position="3436"/>
        <end position="3511"/>
    </location>
</feature>
<keyword evidence="8" id="KW-1133">Transmembrane helix</keyword>
<dbReference type="PANTHER" id="PTHR36108:SF13">
    <property type="entry name" value="COLOSSIN-B-RELATED"/>
    <property type="match status" value="1"/>
</dbReference>
<feature type="domain" description="Bacterial repeat" evidence="11">
    <location>
        <begin position="2760"/>
        <end position="2834"/>
    </location>
</feature>
<feature type="domain" description="SpaA-like prealbumin fold" evidence="9">
    <location>
        <begin position="2390"/>
        <end position="2469"/>
    </location>
</feature>
<feature type="domain" description="Bacterial repeat" evidence="11">
    <location>
        <begin position="2923"/>
        <end position="2997"/>
    </location>
</feature>
<evidence type="ECO:0000259" key="10">
    <source>
        <dbReference type="Pfam" id="PF17961"/>
    </source>
</evidence>
<feature type="domain" description="SpaA-like prealbumin fold" evidence="9">
    <location>
        <begin position="1948"/>
        <end position="2030"/>
    </location>
</feature>
<evidence type="ECO:0000256" key="6">
    <source>
        <dbReference type="ARBA" id="ARBA00023088"/>
    </source>
</evidence>
<dbReference type="EMBL" id="ACHM02000001">
    <property type="protein sequence ID" value="EFH93875.1"/>
    <property type="molecule type" value="Genomic_DNA"/>
</dbReference>
<keyword evidence="4" id="KW-0964">Secreted</keyword>
<dbReference type="InterPro" id="IPR041171">
    <property type="entry name" value="SDR_Ig"/>
</dbReference>
<feature type="compositionally biased region" description="Basic and acidic residues" evidence="7">
    <location>
        <begin position="283"/>
        <end position="423"/>
    </location>
</feature>
<evidence type="ECO:0000256" key="2">
    <source>
        <dbReference type="ARBA" id="ARBA00007257"/>
    </source>
</evidence>
<feature type="domain" description="SpaA-like prealbumin fold" evidence="9">
    <location>
        <begin position="3672"/>
        <end position="3751"/>
    </location>
</feature>
<dbReference type="Pfam" id="PF17961">
    <property type="entry name" value="Big_8"/>
    <property type="match status" value="1"/>
</dbReference>
<feature type="domain" description="SpaA-like prealbumin fold" evidence="9">
    <location>
        <begin position="2058"/>
        <end position="2140"/>
    </location>
</feature>
<accession>D6S721</accession>
<feature type="region of interest" description="Disordered" evidence="7">
    <location>
        <begin position="185"/>
        <end position="210"/>
    </location>
</feature>
<feature type="domain" description="Bacterial repeat" evidence="11">
    <location>
        <begin position="2839"/>
        <end position="2915"/>
    </location>
</feature>
<reference evidence="12" key="1">
    <citation type="submission" date="2010-05" db="EMBL/GenBank/DDBJ databases">
        <authorList>
            <person name="Muzny D."/>
            <person name="Qin X."/>
            <person name="Buhay C."/>
            <person name="Dugan-Rocha S."/>
            <person name="Ding Y."/>
            <person name="Chen G."/>
            <person name="Hawes A."/>
            <person name="Holder M."/>
            <person name="Jhangiani S."/>
            <person name="Johnson A."/>
            <person name="Khan Z."/>
            <person name="Li Z."/>
            <person name="Liu W."/>
            <person name="Liu X."/>
            <person name="Perez L."/>
            <person name="Shen H."/>
            <person name="Wang Q."/>
            <person name="Watt J."/>
            <person name="Xi L."/>
            <person name="Xin Y."/>
            <person name="Zhou J."/>
            <person name="Deng J."/>
            <person name="Jiang H."/>
            <person name="Liu Y."/>
            <person name="Qu J."/>
            <person name="Song X.-Z."/>
            <person name="Zhang L."/>
            <person name="Villasana D."/>
            <person name="Johnson A."/>
            <person name="Liu J."/>
            <person name="Liyanage D."/>
            <person name="Lorensuhewa L."/>
            <person name="Robinson T."/>
            <person name="Song A."/>
            <person name="Song B.-B."/>
            <person name="Dinh H."/>
            <person name="Thornton R."/>
            <person name="Coyle M."/>
            <person name="Francisco L."/>
            <person name="Jackson L."/>
            <person name="Javaid M."/>
            <person name="Korchina V."/>
            <person name="Kovar C."/>
            <person name="Mata R."/>
            <person name="Mathew T."/>
            <person name="Ngo R."/>
            <person name="Nguyen L."/>
            <person name="Nguyen N."/>
            <person name="Okwuonu G."/>
            <person name="Ongeri F."/>
            <person name="Pham C."/>
            <person name="Simmons D."/>
            <person name="Wilczek-Boney K."/>
            <person name="Hale W."/>
            <person name="Jakkamsetti A."/>
            <person name="Pham P."/>
            <person name="Ruth R."/>
            <person name="San Lucas F."/>
            <person name="Warren J."/>
            <person name="Zhang J."/>
            <person name="Zhao Z."/>
            <person name="Zhou C."/>
            <person name="Zhu D."/>
            <person name="Lee S."/>
            <person name="Bess C."/>
            <person name="Blankenburg K."/>
            <person name="Forbes L."/>
            <person name="Fu Q."/>
            <person name="Gubbala S."/>
            <person name="Hirani K."/>
            <person name="Jayaseelan J.C."/>
            <person name="Lara F."/>
            <person name="Munidasa M."/>
            <person name="Palculict T."/>
            <person name="Patil S."/>
            <person name="Pu L.-L."/>
            <person name="Saada N."/>
            <person name="Tang L."/>
            <person name="Weissenberger G."/>
            <person name="Zhu Y."/>
            <person name="Hemphill L."/>
            <person name="Shang Y."/>
            <person name="Youmans B."/>
            <person name="Ayvaz T."/>
            <person name="Ross M."/>
            <person name="Santibanez J."/>
            <person name="Aqrawi P."/>
            <person name="Gross S."/>
            <person name="Joshi V."/>
            <person name="Fowler G."/>
            <person name="Nazareth L."/>
            <person name="Reid J."/>
            <person name="Worley K."/>
            <person name="Petrosino J."/>
            <person name="Highlander S."/>
            <person name="Gibbs R."/>
        </authorList>
    </citation>
    <scope>NUCLEOTIDE SEQUENCE [LARGE SCALE GENOMIC DNA]</scope>
    <source>
        <strain evidence="12">ATCC 53516</strain>
    </source>
</reference>
<feature type="domain" description="SpaA-like prealbumin fold" evidence="9">
    <location>
        <begin position="1129"/>
        <end position="1210"/>
    </location>
</feature>
<dbReference type="Pfam" id="PF18998">
    <property type="entry name" value="Flg_new_2"/>
    <property type="match status" value="4"/>
</dbReference>
<proteinExistence type="inferred from homology"/>
<name>D6S721_FINMA</name>